<dbReference type="KEGG" id="aarg:Aargi30884_20750"/>
<dbReference type="EMBL" id="AP019695">
    <property type="protein sequence ID" value="BBK21608.1"/>
    <property type="molecule type" value="Genomic_DNA"/>
</dbReference>
<dbReference type="KEGG" id="aarg:Aargi30884_05110"/>
<proteinExistence type="predicted"/>
<dbReference type="KEGG" id="aarg:Aargi30884_19400"/>
<dbReference type="EMBL" id="AP019695">
    <property type="protein sequence ID" value="BBK23037.1"/>
    <property type="molecule type" value="Genomic_DNA"/>
</dbReference>
<evidence type="ECO:0000313" key="7">
    <source>
        <dbReference type="Proteomes" id="UP000464754"/>
    </source>
</evidence>
<reference evidence="1" key="2">
    <citation type="journal article" date="2020" name="Int. J. Syst. Evol. Microbiol.">
        <title>Amedibacterium intestinale gen. nov., sp. nov., isolated from human faeces, and reclassification of Eubacterium dolichum Moore et al. 1976 (Approved Lists 1980) as Amedibacillus dolichus gen. nov., comb. nov.</title>
        <authorList>
            <person name="Ikeyama N."/>
            <person name="Toyoda A."/>
            <person name="Morohoshi S."/>
            <person name="Kunihiro T."/>
            <person name="Murakami T."/>
            <person name="Mori H."/>
            <person name="Iino T."/>
            <person name="Ohkuma M."/>
            <person name="Sakamoto M."/>
        </authorList>
    </citation>
    <scope>NUCLEOTIDE SEQUENCE</scope>
    <source>
        <strain evidence="1">JCM 30884</strain>
    </source>
</reference>
<accession>A0A6N4TFB7</accession>
<evidence type="ECO:0000313" key="5">
    <source>
        <dbReference type="EMBL" id="BBK23037.1"/>
    </source>
</evidence>
<dbReference type="EMBL" id="AP019695">
    <property type="protein sequence ID" value="BBK21641.1"/>
    <property type="molecule type" value="Genomic_DNA"/>
</dbReference>
<dbReference type="RefSeq" id="WP_157964912.1">
    <property type="nucleotide sequence ID" value="NZ_AP019695.1"/>
</dbReference>
<sequence>MNNKIYYQRKERWLKRELYIKKQRLMMLELEVENLRLKLLLEKEKNKNILPF</sequence>
<dbReference type="EMBL" id="AP019695">
    <property type="protein sequence ID" value="BBK23172.1"/>
    <property type="molecule type" value="Genomic_DNA"/>
</dbReference>
<keyword evidence="7" id="KW-1185">Reference proteome</keyword>
<gene>
    <name evidence="1" type="ORF">Aargi30884_05110</name>
    <name evidence="2" type="ORF">Aargi30884_05440</name>
    <name evidence="3" type="ORF">Aargi30884_09660</name>
    <name evidence="4" type="ORF">Aargi30884_10070</name>
    <name evidence="5" type="ORF">Aargi30884_19400</name>
    <name evidence="6" type="ORF">Aargi30884_20750</name>
</gene>
<evidence type="ECO:0000313" key="4">
    <source>
        <dbReference type="EMBL" id="BBK22104.1"/>
    </source>
</evidence>
<protein>
    <submittedName>
        <fullName evidence="1">Uncharacterized protein</fullName>
    </submittedName>
</protein>
<dbReference type="EMBL" id="AP019695">
    <property type="protein sequence ID" value="BBK22104.1"/>
    <property type="molecule type" value="Genomic_DNA"/>
</dbReference>
<dbReference type="Proteomes" id="UP000464754">
    <property type="component" value="Chromosome"/>
</dbReference>
<evidence type="ECO:0000313" key="1">
    <source>
        <dbReference type="EMBL" id="BBK21608.1"/>
    </source>
</evidence>
<dbReference type="EMBL" id="AP019695">
    <property type="protein sequence ID" value="BBK22063.1"/>
    <property type="molecule type" value="Genomic_DNA"/>
</dbReference>
<name>A0A6N4TFB7_9FIRM</name>
<reference evidence="7" key="1">
    <citation type="submission" date="2019-05" db="EMBL/GenBank/DDBJ databases">
        <title>Complete genome sequencing of Absiella argi strain JCM 30884.</title>
        <authorList>
            <person name="Sakamoto M."/>
            <person name="Murakami T."/>
            <person name="Mori H."/>
        </authorList>
    </citation>
    <scope>NUCLEOTIDE SEQUENCE [LARGE SCALE GENOMIC DNA]</scope>
    <source>
        <strain evidence="7">JCM 30884</strain>
    </source>
</reference>
<evidence type="ECO:0000313" key="6">
    <source>
        <dbReference type="EMBL" id="BBK23172.1"/>
    </source>
</evidence>
<dbReference type="KEGG" id="aarg:Aargi30884_05440"/>
<dbReference type="KEGG" id="aarg:Aargi30884_10070"/>
<organism evidence="1 7">
    <name type="scientific">Amedibacterium intestinale</name>
    <dbReference type="NCBI Taxonomy" id="2583452"/>
    <lineage>
        <taxon>Bacteria</taxon>
        <taxon>Bacillati</taxon>
        <taxon>Bacillota</taxon>
        <taxon>Erysipelotrichia</taxon>
        <taxon>Erysipelotrichales</taxon>
        <taxon>Erysipelotrichaceae</taxon>
        <taxon>Amedibacterium</taxon>
    </lineage>
</organism>
<evidence type="ECO:0000313" key="2">
    <source>
        <dbReference type="EMBL" id="BBK21641.1"/>
    </source>
</evidence>
<dbReference type="AlphaFoldDB" id="A0A6N4TFB7"/>
<evidence type="ECO:0000313" key="3">
    <source>
        <dbReference type="EMBL" id="BBK22063.1"/>
    </source>
</evidence>
<dbReference type="KEGG" id="aarg:Aargi30884_09660"/>